<evidence type="ECO:0000256" key="2">
    <source>
        <dbReference type="ARBA" id="ARBA00022723"/>
    </source>
</evidence>
<dbReference type="Proteomes" id="UP000886885">
    <property type="component" value="Chromosome 6A"/>
</dbReference>
<evidence type="ECO:0000313" key="8">
    <source>
        <dbReference type="Proteomes" id="UP000886885"/>
    </source>
</evidence>
<keyword evidence="5" id="KW-0503">Monooxygenase</keyword>
<evidence type="ECO:0000256" key="4">
    <source>
        <dbReference type="ARBA" id="ARBA00023004"/>
    </source>
</evidence>
<keyword evidence="8" id="KW-1185">Reference proteome</keyword>
<dbReference type="InterPro" id="IPR017972">
    <property type="entry name" value="Cyt_P450_CS"/>
</dbReference>
<evidence type="ECO:0000256" key="6">
    <source>
        <dbReference type="SAM" id="Phobius"/>
    </source>
</evidence>
<organism evidence="7 8">
    <name type="scientific">Populus tomentosa</name>
    <name type="common">Chinese white poplar</name>
    <dbReference type="NCBI Taxonomy" id="118781"/>
    <lineage>
        <taxon>Eukaryota</taxon>
        <taxon>Viridiplantae</taxon>
        <taxon>Streptophyta</taxon>
        <taxon>Embryophyta</taxon>
        <taxon>Tracheophyta</taxon>
        <taxon>Spermatophyta</taxon>
        <taxon>Magnoliopsida</taxon>
        <taxon>eudicotyledons</taxon>
        <taxon>Gunneridae</taxon>
        <taxon>Pentapetalae</taxon>
        <taxon>rosids</taxon>
        <taxon>fabids</taxon>
        <taxon>Malpighiales</taxon>
        <taxon>Salicaceae</taxon>
        <taxon>Saliceae</taxon>
        <taxon>Populus</taxon>
    </lineage>
</organism>
<keyword evidence="3 5" id="KW-0560">Oxidoreductase</keyword>
<dbReference type="Pfam" id="PF00067">
    <property type="entry name" value="p450"/>
    <property type="match status" value="1"/>
</dbReference>
<dbReference type="AlphaFoldDB" id="A0A8X8CYN6"/>
<keyword evidence="6" id="KW-1133">Transmembrane helix</keyword>
<protein>
    <submittedName>
        <fullName evidence="7">Uncharacterized protein</fullName>
    </submittedName>
</protein>
<comment type="similarity">
    <text evidence="1 5">Belongs to the cytochrome P450 family.</text>
</comment>
<evidence type="ECO:0000256" key="1">
    <source>
        <dbReference type="ARBA" id="ARBA00010617"/>
    </source>
</evidence>
<accession>A0A8X8CYN6</accession>
<dbReference type="CDD" id="cd11073">
    <property type="entry name" value="CYP76-like"/>
    <property type="match status" value="1"/>
</dbReference>
<dbReference type="GO" id="GO:0016705">
    <property type="term" value="F:oxidoreductase activity, acting on paired donors, with incorporation or reduction of molecular oxygen"/>
    <property type="evidence" value="ECO:0007669"/>
    <property type="project" value="InterPro"/>
</dbReference>
<keyword evidence="5" id="KW-0349">Heme</keyword>
<dbReference type="PANTHER" id="PTHR47950">
    <property type="entry name" value="CYTOCHROME P450, FAMILY 76, SUBFAMILY C, POLYPEPTIDE 5-RELATED"/>
    <property type="match status" value="1"/>
</dbReference>
<dbReference type="EMBL" id="JAAWWB010000011">
    <property type="protein sequence ID" value="KAG6771624.1"/>
    <property type="molecule type" value="Genomic_DNA"/>
</dbReference>
<dbReference type="FunFam" id="1.10.630.10:FF:000007">
    <property type="entry name" value="Cytochrome P450 76C4"/>
    <property type="match status" value="1"/>
</dbReference>
<dbReference type="PROSITE" id="PS00086">
    <property type="entry name" value="CYTOCHROME_P450"/>
    <property type="match status" value="1"/>
</dbReference>
<dbReference type="OrthoDB" id="1055148at2759"/>
<dbReference type="PANTHER" id="PTHR47950:SF14">
    <property type="entry name" value="CYTOCHROME P450 76A2-LIKE ISOFORM X1"/>
    <property type="match status" value="1"/>
</dbReference>
<dbReference type="InterPro" id="IPR001128">
    <property type="entry name" value="Cyt_P450"/>
</dbReference>
<dbReference type="GO" id="GO:0004497">
    <property type="term" value="F:monooxygenase activity"/>
    <property type="evidence" value="ECO:0007669"/>
    <property type="project" value="UniProtKB-KW"/>
</dbReference>
<reference evidence="7" key="1">
    <citation type="journal article" date="2020" name="bioRxiv">
        <title>Hybrid origin of Populus tomentosa Carr. identified through genome sequencing and phylogenomic analysis.</title>
        <authorList>
            <person name="An X."/>
            <person name="Gao K."/>
            <person name="Chen Z."/>
            <person name="Li J."/>
            <person name="Yang X."/>
            <person name="Yang X."/>
            <person name="Zhou J."/>
            <person name="Guo T."/>
            <person name="Zhao T."/>
            <person name="Huang S."/>
            <person name="Miao D."/>
            <person name="Khan W.U."/>
            <person name="Rao P."/>
            <person name="Ye M."/>
            <person name="Lei B."/>
            <person name="Liao W."/>
            <person name="Wang J."/>
            <person name="Ji L."/>
            <person name="Li Y."/>
            <person name="Guo B."/>
            <person name="Mustafa N.S."/>
            <person name="Li S."/>
            <person name="Yun Q."/>
            <person name="Keller S.R."/>
            <person name="Mao J."/>
            <person name="Zhang R."/>
            <person name="Strauss S.H."/>
        </authorList>
    </citation>
    <scope>NUCLEOTIDE SEQUENCE</scope>
    <source>
        <strain evidence="7">GM15</strain>
        <tissue evidence="7">Leaf</tissue>
    </source>
</reference>
<sequence length="527" mass="59937">MVASYAYLTEAELISSYQAMEWLWPSNLSISLSLFSLALLSLLLLRAKSGRKRHPPGPSGWPILGNLFDLGSMPHRTLTDMRQKHGDVIWLRLGAMNTMVILSAKAATEFFKNHDLSFSDRTITETLRAHGYDQGSLALAPYGSYWRVLRRLVTVDMIVTKRINETASIRRKCVDDMLQWIEEESCKVGKASGIHVARFVFLMTFNMLGNLMLSRDLLDPESKVGSEFFDAMMGLMEWSGHANLADFFPWLRRLDLQGLRKNMERDLGKAMEIASKFVKERVEDKKVTSDSRRDFLDVLLEFRGNGKDEPDKLSERDLNIFILEIFMAGSETTSSTIEWALTELLCNPESMIKVKAELAQVVRASKKVEESDMENLPFLQAVVKETLRLHPPVPFLVPRRAVQDTTFMGYDIPRNTQVLVNAWAIGRDPDSWDDPSSFMPERFIGARVDYRGQDLEFIPFGAGRRMCAGVPLAHRVLHLTLGSLLHHFDWEFEANVNPAGVDMKDRMGITVRKSEPLMAVPKRFNKA</sequence>
<dbReference type="GO" id="GO:0020037">
    <property type="term" value="F:heme binding"/>
    <property type="evidence" value="ECO:0007669"/>
    <property type="project" value="InterPro"/>
</dbReference>
<evidence type="ECO:0000313" key="7">
    <source>
        <dbReference type="EMBL" id="KAG6771624.1"/>
    </source>
</evidence>
<evidence type="ECO:0000256" key="5">
    <source>
        <dbReference type="RuleBase" id="RU000461"/>
    </source>
</evidence>
<keyword evidence="6" id="KW-0812">Transmembrane</keyword>
<comment type="caution">
    <text evidence="7">The sequence shown here is derived from an EMBL/GenBank/DDBJ whole genome shotgun (WGS) entry which is preliminary data.</text>
</comment>
<gene>
    <name evidence="7" type="ORF">POTOM_022999</name>
</gene>
<keyword evidence="4 5" id="KW-0408">Iron</keyword>
<proteinExistence type="inferred from homology"/>
<keyword evidence="6" id="KW-0472">Membrane</keyword>
<dbReference type="GO" id="GO:0005506">
    <property type="term" value="F:iron ion binding"/>
    <property type="evidence" value="ECO:0007669"/>
    <property type="project" value="InterPro"/>
</dbReference>
<evidence type="ECO:0000256" key="3">
    <source>
        <dbReference type="ARBA" id="ARBA00023002"/>
    </source>
</evidence>
<feature type="transmembrane region" description="Helical" evidence="6">
    <location>
        <begin position="22"/>
        <end position="45"/>
    </location>
</feature>
<keyword evidence="2 5" id="KW-0479">Metal-binding</keyword>
<name>A0A8X8CYN6_POPTO</name>